<feature type="signal peptide" evidence="2">
    <location>
        <begin position="1"/>
        <end position="33"/>
    </location>
</feature>
<evidence type="ECO:0000313" key="4">
    <source>
        <dbReference type="EMBL" id="MBT1172699.1"/>
    </source>
</evidence>
<protein>
    <submittedName>
        <fullName evidence="4">InlB B-repeat-containing protein</fullName>
    </submittedName>
</protein>
<dbReference type="Proteomes" id="UP000773064">
    <property type="component" value="Unassembled WGS sequence"/>
</dbReference>
<reference evidence="4 5" key="1">
    <citation type="journal article" date="2021" name="Environ. Microbiol.">
        <title>Genetic insights into the dark matter of the mammalian gut microbiota through targeted genome reconstruction.</title>
        <authorList>
            <person name="Lugli G.A."/>
            <person name="Alessandri G."/>
            <person name="Milani C."/>
            <person name="Viappiani A."/>
            <person name="Fontana F."/>
            <person name="Tarracchini C."/>
            <person name="Mancabelli L."/>
            <person name="Argentini C."/>
            <person name="Ruiz L."/>
            <person name="Margolles A."/>
            <person name="van Sinderen D."/>
            <person name="Turroni F."/>
            <person name="Ventura M."/>
        </authorList>
    </citation>
    <scope>NUCLEOTIDE SEQUENCE [LARGE SCALE GENOMIC DNA]</scope>
    <source>
        <strain evidence="4 5">MA2</strain>
    </source>
</reference>
<dbReference type="InterPro" id="IPR013378">
    <property type="entry name" value="InlB-like_B-rpt"/>
</dbReference>
<proteinExistence type="predicted"/>
<feature type="chain" id="PRO_5046465023" evidence="2">
    <location>
        <begin position="34"/>
        <end position="819"/>
    </location>
</feature>
<gene>
    <name evidence="4" type="ORF">JS528_04900</name>
</gene>
<dbReference type="InterPro" id="IPR043708">
    <property type="entry name" value="DUF5648"/>
</dbReference>
<evidence type="ECO:0000256" key="1">
    <source>
        <dbReference type="ARBA" id="ARBA00004196"/>
    </source>
</evidence>
<sequence length="819" mass="88291">MTGNTSKWRAPLAGLASVAMLATMGVAASTANAASSVPSTVPAFGSVVKSGKYEIKVYDAAKPYDGASAYNFWKYYGEALRSSDIDSYAGSHKVLDYLSFDKDGNNKVSTPYVVTGDVKLYAHFKDAVKVTFDKDGNPKTTAGNTTITIAKGTGLTADEYAEIGGDSFAAPKSGYEFAGWTTEGTLDSSSSDALYTGAALNGDTVLYARYAKYDSSVPSVNTGKDLAKVDFYKSVNDTAPITGDFYTLNGYAFPEFRAPFAAGSWKVKGNLEGADYDFSTPVKNDDDNAGTTDTTLYNVTSAGAQNVTVKFDPRTAKYTPDDIKTTSDQTIAEPTAPVRAGYVFTGWYTSPAYGNPNAVKYDFSKTVAGNFSNPTRTVTLYAGWDDVNVSALLFNLDYWDWAGNPAQQVLFVNPAESVTLPNGWEEYFQTTAQQNAAKGEYTAKKLTGWYVGVDKSNTVTKFTAGKALNVTAFTAKWTGASSIKLVANGGKFDGNTTVKWVTKEDGQKWADVVVKPSQDGYDFLQWRNDDATTYAQKDDGTVVSKGEGQLIANLSDGYWYTIKNGNEKDAKFGKILSGSALKAEWKQSAVGGIEGYRNQFKLQFGNKNQASDALTVAAYGYTDASAKAYVAAVNALEDEYAAYNALPEGQDKIDAAKALAAKYEAAQGLLVKSNGADVPDGKVAVYRAFNPNETRGGSHLYTTSFAEYSSVVRAGWKAEGVQFQTTSSKKAEPVYRAYNPNDGSHFYTLSQVEFNHVIKAGWKDEGVAWYVAKDASESVLRIYNPNSGEHVFTLSKAEVNHAVKAGWNDEGVAFKAYAK</sequence>
<comment type="subcellular location">
    <subcellularLocation>
        <location evidence="1">Cell envelope</location>
    </subcellularLocation>
</comment>
<dbReference type="Pfam" id="PF18885">
    <property type="entry name" value="DUF5648"/>
    <property type="match status" value="1"/>
</dbReference>
<keyword evidence="2" id="KW-0732">Signal</keyword>
<dbReference type="RefSeq" id="WP_214357958.1">
    <property type="nucleotide sequence ID" value="NZ_JAFEJS010000003.1"/>
</dbReference>
<organism evidence="4 5">
    <name type="scientific">Bifidobacterium santillanense</name>
    <dbReference type="NCBI Taxonomy" id="2809028"/>
    <lineage>
        <taxon>Bacteria</taxon>
        <taxon>Bacillati</taxon>
        <taxon>Actinomycetota</taxon>
        <taxon>Actinomycetes</taxon>
        <taxon>Bifidobacteriales</taxon>
        <taxon>Bifidobacteriaceae</taxon>
        <taxon>Bifidobacterium</taxon>
    </lineage>
</organism>
<dbReference type="NCBIfam" id="TIGR02543">
    <property type="entry name" value="List_Bact_rpt"/>
    <property type="match status" value="1"/>
</dbReference>
<evidence type="ECO:0000256" key="2">
    <source>
        <dbReference type="SAM" id="SignalP"/>
    </source>
</evidence>
<comment type="caution">
    <text evidence="4">The sequence shown here is derived from an EMBL/GenBank/DDBJ whole genome shotgun (WGS) entry which is preliminary data.</text>
</comment>
<evidence type="ECO:0000313" key="5">
    <source>
        <dbReference type="Proteomes" id="UP000773064"/>
    </source>
</evidence>
<keyword evidence="5" id="KW-1185">Reference proteome</keyword>
<name>A0ABS5UP98_9BIFI</name>
<dbReference type="EMBL" id="JAFEJS010000003">
    <property type="protein sequence ID" value="MBT1172699.1"/>
    <property type="molecule type" value="Genomic_DNA"/>
</dbReference>
<evidence type="ECO:0000259" key="3">
    <source>
        <dbReference type="Pfam" id="PF18885"/>
    </source>
</evidence>
<feature type="domain" description="DUF5648" evidence="3">
    <location>
        <begin position="685"/>
        <end position="816"/>
    </location>
</feature>
<accession>A0ABS5UP98</accession>
<dbReference type="Pfam" id="PF09479">
    <property type="entry name" value="Flg_new"/>
    <property type="match status" value="3"/>
</dbReference>
<dbReference type="InterPro" id="IPR042229">
    <property type="entry name" value="Listeria/Bacterioides_rpt_sf"/>
</dbReference>
<dbReference type="Gene3D" id="2.60.40.4270">
    <property type="entry name" value="Listeria-Bacteroides repeat domain"/>
    <property type="match status" value="1"/>
</dbReference>